<protein>
    <submittedName>
        <fullName evidence="2">Transmembrane protein 61</fullName>
    </submittedName>
</protein>
<name>A0A8C6IC79_MUSSI</name>
<dbReference type="InterPro" id="IPR028164">
    <property type="entry name" value="TMEM61"/>
</dbReference>
<dbReference type="Ensembl" id="ENSMSIT00000043575.1">
    <property type="protein sequence ID" value="ENSMSIP00000034566.1"/>
    <property type="gene ID" value="ENSMSIG00000028836.1"/>
</dbReference>
<keyword evidence="3" id="KW-1185">Reference proteome</keyword>
<reference evidence="2" key="1">
    <citation type="submission" date="2025-08" db="UniProtKB">
        <authorList>
            <consortium name="Ensembl"/>
        </authorList>
    </citation>
    <scope>IDENTIFICATION</scope>
</reference>
<dbReference type="GeneTree" id="ENSGT00390000007464"/>
<dbReference type="PANTHER" id="PTHR37151">
    <property type="entry name" value="TRANSMEMBRANE PROTEIN 61"/>
    <property type="match status" value="1"/>
</dbReference>
<evidence type="ECO:0000313" key="3">
    <source>
        <dbReference type="Proteomes" id="UP000694415"/>
    </source>
</evidence>
<proteinExistence type="predicted"/>
<accession>A0A8C6IC79</accession>
<feature type="transmembrane region" description="Helical" evidence="1">
    <location>
        <begin position="38"/>
        <end position="58"/>
    </location>
</feature>
<dbReference type="AlphaFoldDB" id="A0A8C6IC79"/>
<dbReference type="Proteomes" id="UP000694415">
    <property type="component" value="Unplaced"/>
</dbReference>
<evidence type="ECO:0000256" key="1">
    <source>
        <dbReference type="SAM" id="Phobius"/>
    </source>
</evidence>
<keyword evidence="1" id="KW-0812">Transmembrane</keyword>
<evidence type="ECO:0000313" key="2">
    <source>
        <dbReference type="Ensembl" id="ENSMSIP00000034566.1"/>
    </source>
</evidence>
<feature type="transmembrane region" description="Helical" evidence="1">
    <location>
        <begin position="85"/>
        <end position="107"/>
    </location>
</feature>
<keyword evidence="1" id="KW-0472">Membrane</keyword>
<reference evidence="2" key="2">
    <citation type="submission" date="2025-09" db="UniProtKB">
        <authorList>
            <consortium name="Ensembl"/>
        </authorList>
    </citation>
    <scope>IDENTIFICATION</scope>
</reference>
<organism evidence="2 3">
    <name type="scientific">Mus spicilegus</name>
    <name type="common">Mound-building mouse</name>
    <dbReference type="NCBI Taxonomy" id="10103"/>
    <lineage>
        <taxon>Eukaryota</taxon>
        <taxon>Metazoa</taxon>
        <taxon>Chordata</taxon>
        <taxon>Craniata</taxon>
        <taxon>Vertebrata</taxon>
        <taxon>Euteleostomi</taxon>
        <taxon>Mammalia</taxon>
        <taxon>Eutheria</taxon>
        <taxon>Euarchontoglires</taxon>
        <taxon>Glires</taxon>
        <taxon>Rodentia</taxon>
        <taxon>Myomorpha</taxon>
        <taxon>Muroidea</taxon>
        <taxon>Muridae</taxon>
        <taxon>Murinae</taxon>
        <taxon>Mus</taxon>
        <taxon>Mus</taxon>
    </lineage>
</organism>
<keyword evidence="1" id="KW-1133">Transmembrane helix</keyword>
<dbReference type="Pfam" id="PF15105">
    <property type="entry name" value="TMEM61"/>
    <property type="match status" value="1"/>
</dbReference>
<dbReference type="PANTHER" id="PTHR37151:SF1">
    <property type="entry name" value="TRANSMEMBRANE PROTEIN 61"/>
    <property type="match status" value="1"/>
</dbReference>
<sequence>MVACQVGAKILSPSLANTPTSPKGVTCARGRVASTVRYCMTVGGSVVLVVGTLCFALWSEGNVAIQPGSLPATVKQPSPEMPPTWLKSVIILCCSVGGLLLFFGLLWSIQERTKKSSQGDFYRLSRDLYRLAVECPVKEPYRPPKEAVIPTYEETMHYPLAEGLLQFPVQPEEDLQCHAPGDALLGSASFSRPPSYESILLAQGPVSGLSAAGSSPV</sequence>